<comment type="caution">
    <text evidence="1">The sequence shown here is derived from an EMBL/GenBank/DDBJ whole genome shotgun (WGS) entry which is preliminary data.</text>
</comment>
<reference evidence="1 2" key="1">
    <citation type="journal article" date="2017" name="G3 (Bethesda)">
        <title>First Draft Genome Sequence of the Pathogenic Fungus Lomentospora prolificans (Formerly Scedosporium prolificans).</title>
        <authorList>
            <person name="Luo R."/>
            <person name="Zimin A."/>
            <person name="Workman R."/>
            <person name="Fan Y."/>
            <person name="Pertea G."/>
            <person name="Grossman N."/>
            <person name="Wear M.P."/>
            <person name="Jia B."/>
            <person name="Miller H."/>
            <person name="Casadevall A."/>
            <person name="Timp W."/>
            <person name="Zhang S.X."/>
            <person name="Salzberg S.L."/>
        </authorList>
    </citation>
    <scope>NUCLEOTIDE SEQUENCE [LARGE SCALE GENOMIC DNA]</scope>
    <source>
        <strain evidence="1 2">JHH-5317</strain>
    </source>
</reference>
<dbReference type="Pfam" id="PF05139">
    <property type="entry name" value="Erythro_esteras"/>
    <property type="match status" value="1"/>
</dbReference>
<dbReference type="PANTHER" id="PTHR31299:SF0">
    <property type="entry name" value="ESTERASE, PUTATIVE (AFU_ORTHOLOGUE AFUA_1G05850)-RELATED"/>
    <property type="match status" value="1"/>
</dbReference>
<dbReference type="STRING" id="41688.A0A2N3NLM5"/>
<dbReference type="PIRSF" id="PIRSF036794">
    <property type="entry name" value="UCP_erythr_ester"/>
    <property type="match status" value="1"/>
</dbReference>
<evidence type="ECO:0000313" key="2">
    <source>
        <dbReference type="Proteomes" id="UP000233524"/>
    </source>
</evidence>
<gene>
    <name evidence="1" type="ORF">jhhlp_000043</name>
</gene>
<dbReference type="InterPro" id="IPR007815">
    <property type="entry name" value="Emycin_Estase"/>
</dbReference>
<evidence type="ECO:0000313" key="1">
    <source>
        <dbReference type="EMBL" id="PKS13272.1"/>
    </source>
</evidence>
<sequence length="465" mass="52828">MAATLRRSPQPLRTLESAARLVRDHAKALPPLAQAPDRFVKHFDGFSDCKVLLIGDASHGTSEFYAARAAITEYMVENHGFNIVAVEADWPDAEAIDRHVRHRPGVGPSSGVDRVPKNDDAPFQRFPEWMWRNMEVHDFVAWLREFNKGKNPKNATGFYGLDLYSMGASMRAVIQYLEGVDPQMAKVARQRYGKLMGWADDPHEYGLEVLMTTFAGYEAEVVEMLKDLLAKRLEYSAHVGDGDEFHSAEQNARLVADAEKYYKAMYHGRDESWNLRDGHMFQTLVRIMKHRGPDAKAIVWAHNSHIGDARATDMGSSREELNIGQLCKETFQDAALNIGMGTYTGTVAAAHEWGGDMNIMEVRPGMKGTYEELMHATGLPSFLLDLRKSQCDEAVRDELSKKRFERYIGVIYKRNNEMRAHYAPSMLAREFDAYVWFDQTKAVRAFEKHQPPTSLELEETWPFGV</sequence>
<dbReference type="Gene3D" id="3.30.1870.10">
    <property type="entry name" value="EreA-like, domain 2"/>
    <property type="match status" value="1"/>
</dbReference>
<proteinExistence type="predicted"/>
<accession>A0A2N3NLM5</accession>
<dbReference type="OrthoDB" id="413649at2759"/>
<dbReference type="InParanoid" id="A0A2N3NLM5"/>
<dbReference type="Gene3D" id="3.40.1660.10">
    <property type="entry name" value="EreA-like (biosynthetic domain)"/>
    <property type="match status" value="1"/>
</dbReference>
<organism evidence="1 2">
    <name type="scientific">Lomentospora prolificans</name>
    <dbReference type="NCBI Taxonomy" id="41688"/>
    <lineage>
        <taxon>Eukaryota</taxon>
        <taxon>Fungi</taxon>
        <taxon>Dikarya</taxon>
        <taxon>Ascomycota</taxon>
        <taxon>Pezizomycotina</taxon>
        <taxon>Sordariomycetes</taxon>
        <taxon>Hypocreomycetidae</taxon>
        <taxon>Microascales</taxon>
        <taxon>Microascaceae</taxon>
        <taxon>Lomentospora</taxon>
    </lineage>
</organism>
<dbReference type="GO" id="GO:0046677">
    <property type="term" value="P:response to antibiotic"/>
    <property type="evidence" value="ECO:0007669"/>
    <property type="project" value="InterPro"/>
</dbReference>
<dbReference type="PANTHER" id="PTHR31299">
    <property type="entry name" value="ESTERASE, PUTATIVE (AFU_ORTHOLOGUE AFUA_1G05850)-RELATED"/>
    <property type="match status" value="1"/>
</dbReference>
<dbReference type="CDD" id="cd14728">
    <property type="entry name" value="Ere-like"/>
    <property type="match status" value="1"/>
</dbReference>
<keyword evidence="2" id="KW-1185">Reference proteome</keyword>
<dbReference type="VEuPathDB" id="FungiDB:jhhlp_000043"/>
<dbReference type="SUPFAM" id="SSF159501">
    <property type="entry name" value="EreA/ChaN-like"/>
    <property type="match status" value="1"/>
</dbReference>
<dbReference type="EMBL" id="NLAX01000001">
    <property type="protein sequence ID" value="PKS13272.1"/>
    <property type="molecule type" value="Genomic_DNA"/>
</dbReference>
<dbReference type="InterPro" id="IPR014622">
    <property type="entry name" value="UCP036794_erythomycin"/>
</dbReference>
<evidence type="ECO:0008006" key="3">
    <source>
        <dbReference type="Google" id="ProtNLM"/>
    </source>
</evidence>
<dbReference type="AlphaFoldDB" id="A0A2N3NLM5"/>
<dbReference type="InterPro" id="IPR052036">
    <property type="entry name" value="Hydrolase/PRTase-associated"/>
</dbReference>
<protein>
    <recommendedName>
        <fullName evidence="3">Erythromycin esterase</fullName>
    </recommendedName>
</protein>
<dbReference type="Proteomes" id="UP000233524">
    <property type="component" value="Unassembled WGS sequence"/>
</dbReference>
<name>A0A2N3NLM5_9PEZI</name>